<comment type="caution">
    <text evidence="2">The sequence shown here is derived from an EMBL/GenBank/DDBJ whole genome shotgun (WGS) entry which is preliminary data.</text>
</comment>
<name>A0ABU4KXK1_9ACTN</name>
<protein>
    <submittedName>
        <fullName evidence="2">Uncharacterized protein</fullName>
    </submittedName>
</protein>
<feature type="region of interest" description="Disordered" evidence="1">
    <location>
        <begin position="353"/>
        <end position="394"/>
    </location>
</feature>
<proteinExistence type="predicted"/>
<keyword evidence="3" id="KW-1185">Reference proteome</keyword>
<organism evidence="2 3">
    <name type="scientific">Streptomyces griseiscabiei</name>
    <dbReference type="NCBI Taxonomy" id="2993540"/>
    <lineage>
        <taxon>Bacteria</taxon>
        <taxon>Bacillati</taxon>
        <taxon>Actinomycetota</taxon>
        <taxon>Actinomycetes</taxon>
        <taxon>Kitasatosporales</taxon>
        <taxon>Streptomycetaceae</taxon>
        <taxon>Streptomyces</taxon>
    </lineage>
</organism>
<evidence type="ECO:0000256" key="1">
    <source>
        <dbReference type="SAM" id="MobiDB-lite"/>
    </source>
</evidence>
<dbReference type="EMBL" id="JARAVY010000002">
    <property type="protein sequence ID" value="MDX2908179.1"/>
    <property type="molecule type" value="Genomic_DNA"/>
</dbReference>
<accession>A0ABU4KXK1</accession>
<evidence type="ECO:0000313" key="2">
    <source>
        <dbReference type="EMBL" id="MDX2908179.1"/>
    </source>
</evidence>
<dbReference type="Proteomes" id="UP001271723">
    <property type="component" value="Unassembled WGS sequence"/>
</dbReference>
<reference evidence="2 3" key="1">
    <citation type="journal article" date="2023" name="Microb. Genom.">
        <title>Mesoterricola silvestris gen. nov., sp. nov., Mesoterricola sediminis sp. nov., Geothrix oryzae sp. nov., Geothrix edaphica sp. nov., Geothrix rubra sp. nov., and Geothrix limicola sp. nov., six novel members of Acidobacteriota isolated from soils.</title>
        <authorList>
            <person name="Weisberg A.J."/>
            <person name="Pearce E."/>
            <person name="Kramer C.G."/>
            <person name="Chang J.H."/>
            <person name="Clarke C.R."/>
        </authorList>
    </citation>
    <scope>NUCLEOTIDE SEQUENCE [LARGE SCALE GENOMIC DNA]</scope>
    <source>
        <strain evidence="2 3">NRRL_B-2795</strain>
    </source>
</reference>
<sequence length="394" mass="42679">MTAKEQPIPRTPPSTLRELAATAHEFRLRMKRIGRESETALDVTRDRHGRTVRHATAATALAHRDQAALQAYATYLFPYADDLLAAARRVLDALPPARHTTAWQAQLDHLAASHTEIAKILSQPAEPGSPAERAQQQAAWPHLGFWADHSYLATEITDPDKHREIPLTDEEQRRWTDMAHAAQRRGELELLESWYAADGRSITLAHLAEGDSSVVVAASGDPHAPGWQVIGHYADEGVAHRALPSPVPPGVLRPDVSPLDRPEPAPEVSVQELICDVSEARAAGEVAEALLTATQHGYQAGPLVRLQELLATAGQFANALDTVGGRQVAAQLAALGRHLDFLTQEVRETAEDLGASVSVLPPHRTPTLRIRPRPAPGTTPPAPPARGPAPARHR</sequence>
<gene>
    <name evidence="2" type="ORF">PV517_05605</name>
</gene>
<evidence type="ECO:0000313" key="3">
    <source>
        <dbReference type="Proteomes" id="UP001271723"/>
    </source>
</evidence>
<feature type="compositionally biased region" description="Pro residues" evidence="1">
    <location>
        <begin position="373"/>
        <end position="387"/>
    </location>
</feature>
<dbReference type="RefSeq" id="WP_267299425.1">
    <property type="nucleotide sequence ID" value="NZ_JAGJBZ010000002.1"/>
</dbReference>